<accession>R9NWE4</accession>
<dbReference type="RefSeq" id="XP_012186495.1">
    <property type="nucleotide sequence ID" value="XM_012331105.1"/>
</dbReference>
<gene>
    <name evidence="1" type="ORF">PHSY_000467</name>
</gene>
<evidence type="ECO:0000313" key="1">
    <source>
        <dbReference type="EMBL" id="GAC92908.1"/>
    </source>
</evidence>
<reference evidence="2" key="1">
    <citation type="journal article" date="2013" name="Genome Announc.">
        <title>Draft genome sequence of the basidiomycetous yeast-like fungus Pseudozyma hubeiensis SY62, which produces an abundant amount of the biosurfactant mannosylerythritol lipids.</title>
        <authorList>
            <person name="Konishi M."/>
            <person name="Hatada Y."/>
            <person name="Horiuchi J."/>
        </authorList>
    </citation>
    <scope>NUCLEOTIDE SEQUENCE [LARGE SCALE GENOMIC DNA]</scope>
    <source>
        <strain evidence="2">SY62</strain>
    </source>
</reference>
<organism evidence="1 2">
    <name type="scientific">Pseudozyma hubeiensis (strain SY62)</name>
    <name type="common">Yeast</name>
    <dbReference type="NCBI Taxonomy" id="1305764"/>
    <lineage>
        <taxon>Eukaryota</taxon>
        <taxon>Fungi</taxon>
        <taxon>Dikarya</taxon>
        <taxon>Basidiomycota</taxon>
        <taxon>Ustilaginomycotina</taxon>
        <taxon>Ustilaginomycetes</taxon>
        <taxon>Ustilaginales</taxon>
        <taxon>Ustilaginaceae</taxon>
        <taxon>Pseudozyma</taxon>
    </lineage>
</organism>
<evidence type="ECO:0000313" key="2">
    <source>
        <dbReference type="Proteomes" id="UP000014071"/>
    </source>
</evidence>
<name>R9NWE4_PSEHS</name>
<sequence length="75" mass="8556">MIPAELVPTESRSLEQFSSRYIVLLSPERNLMIPHHLSLGCSGVFRFDVCQVFRRVVFGINRGLMARGVQYDCVL</sequence>
<protein>
    <submittedName>
        <fullName evidence="1">Uncharacterized protein</fullName>
    </submittedName>
</protein>
<keyword evidence="2" id="KW-1185">Reference proteome</keyword>
<dbReference type="AlphaFoldDB" id="R9NWE4"/>
<dbReference type="GeneID" id="24105774"/>
<dbReference type="EMBL" id="DF238770">
    <property type="protein sequence ID" value="GAC92908.1"/>
    <property type="molecule type" value="Genomic_DNA"/>
</dbReference>
<dbReference type="HOGENOM" id="CLU_2672138_0_0_1"/>
<proteinExistence type="predicted"/>
<dbReference type="Proteomes" id="UP000014071">
    <property type="component" value="Unassembled WGS sequence"/>
</dbReference>